<keyword evidence="3" id="KW-1185">Reference proteome</keyword>
<feature type="compositionally biased region" description="Basic and acidic residues" evidence="1">
    <location>
        <begin position="222"/>
        <end position="231"/>
    </location>
</feature>
<comment type="caution">
    <text evidence="2">The sequence shown here is derived from an EMBL/GenBank/DDBJ whole genome shotgun (WGS) entry which is preliminary data.</text>
</comment>
<reference evidence="2 3" key="1">
    <citation type="submission" date="2022-09" db="EMBL/GenBank/DDBJ databases">
        <authorList>
            <person name="Palmer J.M."/>
        </authorList>
    </citation>
    <scope>NUCLEOTIDE SEQUENCE [LARGE SCALE GENOMIC DNA]</scope>
    <source>
        <strain evidence="2 3">DSM 7382</strain>
    </source>
</reference>
<gene>
    <name evidence="2" type="ORF">QCA50_001656</name>
</gene>
<name>A0AAW0GMN7_9APHY</name>
<dbReference type="AlphaFoldDB" id="A0AAW0GMN7"/>
<feature type="region of interest" description="Disordered" evidence="1">
    <location>
        <begin position="215"/>
        <end position="264"/>
    </location>
</feature>
<dbReference type="EMBL" id="JASBNA010000002">
    <property type="protein sequence ID" value="KAK7694470.1"/>
    <property type="molecule type" value="Genomic_DNA"/>
</dbReference>
<feature type="region of interest" description="Disordered" evidence="1">
    <location>
        <begin position="65"/>
        <end position="117"/>
    </location>
</feature>
<sequence length="264" mass="29081">MWMAAFRKFIAQDNATLGRRSSVSRTAQRSMYATVRTGALIEEIGNTIKELHTAFQDLSEEDAKRKLESQKAKDHAKEHSGPVRSLFKAKKGNHNNHALSDTTTESSRFSESASTYTPDTPLQRLHIALEALQHQHAALVSSTTTLHHVDPGMPSSRPSPLATTVEEQSFASPASSNYGTLGRTSKRMSVLSSHSDGSVWYDAPEFDGPEEFVLEASPGDEEQSKFFEPDTRSTTNNTETVGSSDTESDAESIRKKPNETQVQH</sequence>
<feature type="compositionally biased region" description="Polar residues" evidence="1">
    <location>
        <begin position="156"/>
        <end position="182"/>
    </location>
</feature>
<feature type="region of interest" description="Disordered" evidence="1">
    <location>
        <begin position="146"/>
        <end position="182"/>
    </location>
</feature>
<organism evidence="2 3">
    <name type="scientific">Cerrena zonata</name>
    <dbReference type="NCBI Taxonomy" id="2478898"/>
    <lineage>
        <taxon>Eukaryota</taxon>
        <taxon>Fungi</taxon>
        <taxon>Dikarya</taxon>
        <taxon>Basidiomycota</taxon>
        <taxon>Agaricomycotina</taxon>
        <taxon>Agaricomycetes</taxon>
        <taxon>Polyporales</taxon>
        <taxon>Cerrenaceae</taxon>
        <taxon>Cerrena</taxon>
    </lineage>
</organism>
<evidence type="ECO:0000313" key="3">
    <source>
        <dbReference type="Proteomes" id="UP001385951"/>
    </source>
</evidence>
<dbReference type="Proteomes" id="UP001385951">
    <property type="component" value="Unassembled WGS sequence"/>
</dbReference>
<feature type="compositionally biased region" description="Basic and acidic residues" evidence="1">
    <location>
        <begin position="65"/>
        <end position="81"/>
    </location>
</feature>
<accession>A0AAW0GMN7</accession>
<evidence type="ECO:0000313" key="2">
    <source>
        <dbReference type="EMBL" id="KAK7694470.1"/>
    </source>
</evidence>
<evidence type="ECO:0000256" key="1">
    <source>
        <dbReference type="SAM" id="MobiDB-lite"/>
    </source>
</evidence>
<protein>
    <submittedName>
        <fullName evidence="2">Uncharacterized protein</fullName>
    </submittedName>
</protein>
<feature type="compositionally biased region" description="Polar residues" evidence="1">
    <location>
        <begin position="95"/>
        <end position="117"/>
    </location>
</feature>
<feature type="compositionally biased region" description="Polar residues" evidence="1">
    <location>
        <begin position="232"/>
        <end position="245"/>
    </location>
</feature>
<proteinExistence type="predicted"/>